<keyword evidence="2 9" id="KW-1003">Cell membrane</keyword>
<keyword evidence="5 9" id="KW-0630">Potassium</keyword>
<feature type="transmembrane region" description="Helical" evidence="9">
    <location>
        <begin position="259"/>
        <end position="280"/>
    </location>
</feature>
<comment type="subcellular location">
    <subcellularLocation>
        <location evidence="9">Cell membrane</location>
        <topology evidence="9">Multi-pass membrane protein</topology>
    </subcellularLocation>
</comment>
<name>D6TRZ4_KTERA</name>
<evidence type="ECO:0000256" key="8">
    <source>
        <dbReference type="ARBA" id="ARBA00023136"/>
    </source>
</evidence>
<keyword evidence="11" id="KW-1185">Reference proteome</keyword>
<evidence type="ECO:0000256" key="3">
    <source>
        <dbReference type="ARBA" id="ARBA00022538"/>
    </source>
</evidence>
<evidence type="ECO:0000256" key="2">
    <source>
        <dbReference type="ARBA" id="ARBA00022475"/>
    </source>
</evidence>
<feature type="transmembrane region" description="Helical" evidence="9">
    <location>
        <begin position="66"/>
        <end position="85"/>
    </location>
</feature>
<dbReference type="EMBL" id="ADVG01000002">
    <property type="protein sequence ID" value="EFH86067.1"/>
    <property type="molecule type" value="Genomic_DNA"/>
</dbReference>
<accession>D6TRZ4</accession>
<evidence type="ECO:0000256" key="6">
    <source>
        <dbReference type="ARBA" id="ARBA00022989"/>
    </source>
</evidence>
<dbReference type="GO" id="GO:0030955">
    <property type="term" value="F:potassium ion binding"/>
    <property type="evidence" value="ECO:0007669"/>
    <property type="project" value="UniProtKB-UniRule"/>
</dbReference>
<dbReference type="GO" id="GO:0016787">
    <property type="term" value="F:hydrolase activity"/>
    <property type="evidence" value="ECO:0007669"/>
    <property type="project" value="UniProtKB-KW"/>
</dbReference>
<dbReference type="RefSeq" id="WP_007910056.1">
    <property type="nucleotide sequence ID" value="NZ_ADVG01000002.1"/>
</dbReference>
<feature type="transmembrane region" description="Helical" evidence="9">
    <location>
        <begin position="490"/>
        <end position="511"/>
    </location>
</feature>
<organism evidence="10 11">
    <name type="scientific">Ktedonobacter racemifer DSM 44963</name>
    <dbReference type="NCBI Taxonomy" id="485913"/>
    <lineage>
        <taxon>Bacteria</taxon>
        <taxon>Bacillati</taxon>
        <taxon>Chloroflexota</taxon>
        <taxon>Ktedonobacteria</taxon>
        <taxon>Ktedonobacterales</taxon>
        <taxon>Ktedonobacteraceae</taxon>
        <taxon>Ktedonobacter</taxon>
    </lineage>
</organism>
<keyword evidence="6 9" id="KW-1133">Transmembrane helix</keyword>
<dbReference type="PANTHER" id="PTHR30607:SF2">
    <property type="entry name" value="POTASSIUM-TRANSPORTING ATPASE POTASSIUM-BINDING SUBUNIT"/>
    <property type="match status" value="1"/>
</dbReference>
<keyword evidence="10" id="KW-0378">Hydrolase</keyword>
<comment type="function">
    <text evidence="9">Part of the high-affinity ATP-driven potassium transport (or Kdp) system, which catalyzes the hydrolysis of ATP coupled with the electrogenic transport of potassium into the cytoplasm. This subunit binds the extracellular potassium ions and delivers the ions to the membrane domain of KdpB through an intramembrane tunnel.</text>
</comment>
<dbReference type="NCBIfam" id="TIGR00680">
    <property type="entry name" value="kdpA"/>
    <property type="match status" value="1"/>
</dbReference>
<evidence type="ECO:0000256" key="1">
    <source>
        <dbReference type="ARBA" id="ARBA00022448"/>
    </source>
</evidence>
<dbReference type="AlphaFoldDB" id="D6TRZ4"/>
<feature type="transmembrane region" description="Helical" evidence="9">
    <location>
        <begin position="6"/>
        <end position="27"/>
    </location>
</feature>
<reference evidence="10 11" key="1">
    <citation type="journal article" date="2011" name="Stand. Genomic Sci.">
        <title>Non-contiguous finished genome sequence and contextual data of the filamentous soil bacterium Ktedonobacter racemifer type strain (SOSP1-21).</title>
        <authorList>
            <person name="Chang Y.J."/>
            <person name="Land M."/>
            <person name="Hauser L."/>
            <person name="Chertkov O."/>
            <person name="Del Rio T.G."/>
            <person name="Nolan M."/>
            <person name="Copeland A."/>
            <person name="Tice H."/>
            <person name="Cheng J.F."/>
            <person name="Lucas S."/>
            <person name="Han C."/>
            <person name="Goodwin L."/>
            <person name="Pitluck S."/>
            <person name="Ivanova N."/>
            <person name="Ovchinikova G."/>
            <person name="Pati A."/>
            <person name="Chen A."/>
            <person name="Palaniappan K."/>
            <person name="Mavromatis K."/>
            <person name="Liolios K."/>
            <person name="Brettin T."/>
            <person name="Fiebig A."/>
            <person name="Rohde M."/>
            <person name="Abt B."/>
            <person name="Goker M."/>
            <person name="Detter J.C."/>
            <person name="Woyke T."/>
            <person name="Bristow J."/>
            <person name="Eisen J.A."/>
            <person name="Markowitz V."/>
            <person name="Hugenholtz P."/>
            <person name="Kyrpides N.C."/>
            <person name="Klenk H.P."/>
            <person name="Lapidus A."/>
        </authorList>
    </citation>
    <scope>NUCLEOTIDE SEQUENCE [LARGE SCALE GENOMIC DNA]</scope>
    <source>
        <strain evidence="11">DSM 44963</strain>
    </source>
</reference>
<proteinExistence type="inferred from homology"/>
<evidence type="ECO:0000256" key="9">
    <source>
        <dbReference type="HAMAP-Rule" id="MF_00275"/>
    </source>
</evidence>
<evidence type="ECO:0000256" key="4">
    <source>
        <dbReference type="ARBA" id="ARBA00022692"/>
    </source>
</evidence>
<keyword evidence="8 9" id="KW-0472">Membrane</keyword>
<keyword evidence="3 9" id="KW-0633">Potassium transport</keyword>
<feature type="transmembrane region" description="Helical" evidence="9">
    <location>
        <begin position="377"/>
        <end position="402"/>
    </location>
</feature>
<sequence>MSSLALLQYGAFLLVVILLVKPVGIYLKRVFARERTWLDPLLCPVERAIYRVSKLDATREMNFRQYSISFIVFTLIGTLALYALLRVQQFLPWFDAAHMTTPMTPDLAFNTAISFSTTTTWQAYAGETTMSYLTQIVGLATQNFLAGAAGLAIGIAFIRGLARERTPFLGNFWFDLVRSLLWVLLPISLLGSLVLIWQGVPMNFHPYTEVKTLEGNTQLIAQGPIAALEWIKNLGTNGGGFFNVNGAHPFENPTPLTNVLEMLAIVILPASLTYTFGMMVGNTRQGWVLFWAMTILFVAGLLLCGWAEQRGNPALTPYITGGAGNMEGKEVRFGIGGSVLTAITTSNGATGSYNSMHDSYTPIGGTVPLVNMLLGEIIYGGLGTGIYSIIMIALIGLFLTGLMIGRTPEYLGKKIEPPEMKLLALYTLLGSIAVVTFTALAVVTAPGLAGLTTNTGAHGLTEILYAYASSMANNGQNFAGLSANSPSYNITTAIVMLIGRFGLAIPALALAGKFSMQDRRPMSIGKFHTDSVMFGTVIIFTAIIVVGLTYFAALSLGPIAEQLHLG</sequence>
<feature type="transmembrane region" description="Helical" evidence="9">
    <location>
        <begin position="136"/>
        <end position="158"/>
    </location>
</feature>
<feature type="transmembrane region" description="Helical" evidence="9">
    <location>
        <begin position="532"/>
        <end position="553"/>
    </location>
</feature>
<gene>
    <name evidence="9" type="primary">kdpA</name>
    <name evidence="10" type="ORF">Krac_7334</name>
</gene>
<keyword evidence="1 9" id="KW-0813">Transport</keyword>
<dbReference type="HAMAP" id="MF_00275">
    <property type="entry name" value="KdpA"/>
    <property type="match status" value="1"/>
</dbReference>
<evidence type="ECO:0000256" key="7">
    <source>
        <dbReference type="ARBA" id="ARBA00023065"/>
    </source>
</evidence>
<evidence type="ECO:0000313" key="10">
    <source>
        <dbReference type="EMBL" id="EFH86067.1"/>
    </source>
</evidence>
<protein>
    <recommendedName>
        <fullName evidence="9">Potassium-transporting ATPase potassium-binding subunit</fullName>
    </recommendedName>
    <alternativeName>
        <fullName evidence="9">ATP phosphohydrolase [potassium-transporting] A chain</fullName>
    </alternativeName>
    <alternativeName>
        <fullName evidence="9">Potassium-binding and translocating subunit A</fullName>
    </alternativeName>
    <alternativeName>
        <fullName evidence="9">Potassium-translocating ATPase A chain</fullName>
    </alternativeName>
</protein>
<keyword evidence="4 9" id="KW-0812">Transmembrane</keyword>
<dbReference type="Pfam" id="PF03814">
    <property type="entry name" value="KdpA"/>
    <property type="match status" value="1"/>
</dbReference>
<dbReference type="GO" id="GO:0008556">
    <property type="term" value="F:P-type potassium transmembrane transporter activity"/>
    <property type="evidence" value="ECO:0007669"/>
    <property type="project" value="InterPro"/>
</dbReference>
<dbReference type="STRING" id="485913.Krac_7334"/>
<evidence type="ECO:0000313" key="11">
    <source>
        <dbReference type="Proteomes" id="UP000004508"/>
    </source>
</evidence>
<comment type="caution">
    <text evidence="10">The sequence shown here is derived from an EMBL/GenBank/DDBJ whole genome shotgun (WGS) entry which is preliminary data.</text>
</comment>
<comment type="similarity">
    <text evidence="9">Belongs to the KdpA family.</text>
</comment>
<dbReference type="InterPro" id="IPR004623">
    <property type="entry name" value="KdpA"/>
</dbReference>
<evidence type="ECO:0000256" key="5">
    <source>
        <dbReference type="ARBA" id="ARBA00022958"/>
    </source>
</evidence>
<dbReference type="Proteomes" id="UP000004508">
    <property type="component" value="Unassembled WGS sequence"/>
</dbReference>
<dbReference type="InParanoid" id="D6TRZ4"/>
<dbReference type="GO" id="GO:0005886">
    <property type="term" value="C:plasma membrane"/>
    <property type="evidence" value="ECO:0007669"/>
    <property type="project" value="UniProtKB-SubCell"/>
</dbReference>
<dbReference type="PANTHER" id="PTHR30607">
    <property type="entry name" value="POTASSIUM-TRANSPORTING ATPASE A CHAIN"/>
    <property type="match status" value="1"/>
</dbReference>
<feature type="transmembrane region" description="Helical" evidence="9">
    <location>
        <begin position="287"/>
        <end position="308"/>
    </location>
</feature>
<dbReference type="eggNOG" id="COG2060">
    <property type="taxonomic scope" value="Bacteria"/>
</dbReference>
<feature type="transmembrane region" description="Helical" evidence="9">
    <location>
        <begin position="179"/>
        <end position="200"/>
    </location>
</feature>
<keyword evidence="7 9" id="KW-0406">Ion transport</keyword>
<dbReference type="PIRSF" id="PIRSF001294">
    <property type="entry name" value="K_ATPaseA"/>
    <property type="match status" value="1"/>
</dbReference>
<comment type="subunit">
    <text evidence="9">The system is composed of three essential subunits: KdpA, KdpB and KdpC.</text>
</comment>
<feature type="transmembrane region" description="Helical" evidence="9">
    <location>
        <begin position="423"/>
        <end position="445"/>
    </location>
</feature>
<dbReference type="OrthoDB" id="102580at2"/>